<sequence length="562" mass="63900">MNRYYHLPPSVKHLLIAAWLTGLLAMLLHPLLTSRQQQAELLDELTRLAEQKEILLDQWITAMEVDLLRLSRFPIPGPRLQEGSSWLRLHFDELTESYLAPFGHFLEVFVMDERGQVILSTDPDAQGRYKHSRRYFLQGRHTAYIQPAHHSISLGTVAITLARPLTLIEVPGHQTYWAGVLAARADLTHLQQLMQTANQPASQLPRTYLVNRYGFFITPPESFSGSLAPYPRTAVSEGIEACLKGQPLQGRYLNHDQQAVIGTGLWLPRHQLCLMAEQPAAGLEFRSPFLLWLFVSLLAATLLVLAVGWLYRPVSNDTAHHEPDCRPAEPDRNFLRLLGHEIRTPLNGIIGMLSLLQEGRLTEEQRHQIRVADTSAQQLYNLMTQMMVMTQDEKEDHQSVEKHWINLQERLSLLTESYHWKARQKGLFLRFQADEASDQLVYLADTLLIQLLGNLLENAFKFTEKGGVTLELQIRQGQDQQQDIIIRVRDTGQGIPLQEQQRIFQPFHKIIYPGRKPDDSLGLGLAICQRLARQLKAALELESSPGKGSCFTILLSCPGRKA</sequence>
<reference evidence="8 9" key="1">
    <citation type="submission" date="2016-11" db="EMBL/GenBank/DDBJ databases">
        <authorList>
            <person name="Jaros S."/>
            <person name="Januszkiewicz K."/>
            <person name="Wedrychowicz H."/>
        </authorList>
    </citation>
    <scope>NUCLEOTIDE SEQUENCE [LARGE SCALE GENOMIC DNA]</scope>
    <source>
        <strain evidence="8 9">DSM 21637</strain>
    </source>
</reference>
<dbReference type="RefSeq" id="WP_072326240.1">
    <property type="nucleotide sequence ID" value="NZ_FPJW01000006.1"/>
</dbReference>
<dbReference type="InterPro" id="IPR036890">
    <property type="entry name" value="HATPase_C_sf"/>
</dbReference>
<dbReference type="PROSITE" id="PS50109">
    <property type="entry name" value="HIS_KIN"/>
    <property type="match status" value="1"/>
</dbReference>
<feature type="transmembrane region" description="Helical" evidence="6">
    <location>
        <begin position="289"/>
        <end position="311"/>
    </location>
</feature>
<name>A0A1K1XPL7_9GAMM</name>
<evidence type="ECO:0000313" key="9">
    <source>
        <dbReference type="Proteomes" id="UP000182350"/>
    </source>
</evidence>
<feature type="domain" description="Histidine kinase" evidence="7">
    <location>
        <begin position="337"/>
        <end position="559"/>
    </location>
</feature>
<protein>
    <recommendedName>
        <fullName evidence="2">histidine kinase</fullName>
        <ecNumber evidence="2">2.7.13.3</ecNumber>
    </recommendedName>
</protein>
<dbReference type="InterPro" id="IPR003594">
    <property type="entry name" value="HATPase_dom"/>
</dbReference>
<dbReference type="CDD" id="cd00082">
    <property type="entry name" value="HisKA"/>
    <property type="match status" value="1"/>
</dbReference>
<dbReference type="PRINTS" id="PR00344">
    <property type="entry name" value="BCTRLSENSOR"/>
</dbReference>
<keyword evidence="4" id="KW-0808">Transferase</keyword>
<dbReference type="STRING" id="1122209.SAMN02745752_01932"/>
<keyword evidence="3" id="KW-0597">Phosphoprotein</keyword>
<dbReference type="Gene3D" id="3.30.565.10">
    <property type="entry name" value="Histidine kinase-like ATPase, C-terminal domain"/>
    <property type="match status" value="1"/>
</dbReference>
<organism evidence="8 9">
    <name type="scientific">Marinospirillum alkaliphilum DSM 21637</name>
    <dbReference type="NCBI Taxonomy" id="1122209"/>
    <lineage>
        <taxon>Bacteria</taxon>
        <taxon>Pseudomonadati</taxon>
        <taxon>Pseudomonadota</taxon>
        <taxon>Gammaproteobacteria</taxon>
        <taxon>Oceanospirillales</taxon>
        <taxon>Oceanospirillaceae</taxon>
        <taxon>Marinospirillum</taxon>
    </lineage>
</organism>
<evidence type="ECO:0000256" key="4">
    <source>
        <dbReference type="ARBA" id="ARBA00022679"/>
    </source>
</evidence>
<accession>A0A1K1XPL7</accession>
<dbReference type="InterPro" id="IPR004358">
    <property type="entry name" value="Sig_transdc_His_kin-like_C"/>
</dbReference>
<dbReference type="AlphaFoldDB" id="A0A1K1XPL7"/>
<dbReference type="SMART" id="SM00387">
    <property type="entry name" value="HATPase_c"/>
    <property type="match status" value="1"/>
</dbReference>
<dbReference type="InterPro" id="IPR005467">
    <property type="entry name" value="His_kinase_dom"/>
</dbReference>
<dbReference type="InterPro" id="IPR003661">
    <property type="entry name" value="HisK_dim/P_dom"/>
</dbReference>
<evidence type="ECO:0000256" key="2">
    <source>
        <dbReference type="ARBA" id="ARBA00012438"/>
    </source>
</evidence>
<dbReference type="OrthoDB" id="6114847at2"/>
<dbReference type="Gene3D" id="1.10.287.130">
    <property type="match status" value="1"/>
</dbReference>
<dbReference type="Proteomes" id="UP000182350">
    <property type="component" value="Unassembled WGS sequence"/>
</dbReference>
<dbReference type="InterPro" id="IPR036097">
    <property type="entry name" value="HisK_dim/P_sf"/>
</dbReference>
<dbReference type="SUPFAM" id="SSF47384">
    <property type="entry name" value="Homodimeric domain of signal transducing histidine kinase"/>
    <property type="match status" value="1"/>
</dbReference>
<keyword evidence="5 8" id="KW-0418">Kinase</keyword>
<keyword evidence="6" id="KW-0472">Membrane</keyword>
<keyword evidence="9" id="KW-1185">Reference proteome</keyword>
<dbReference type="Pfam" id="PF02518">
    <property type="entry name" value="HATPase_c"/>
    <property type="match status" value="1"/>
</dbReference>
<dbReference type="EC" id="2.7.13.3" evidence="2"/>
<dbReference type="Pfam" id="PF00512">
    <property type="entry name" value="HisKA"/>
    <property type="match status" value="1"/>
</dbReference>
<evidence type="ECO:0000256" key="5">
    <source>
        <dbReference type="ARBA" id="ARBA00022777"/>
    </source>
</evidence>
<keyword evidence="6" id="KW-1133">Transmembrane helix</keyword>
<gene>
    <name evidence="8" type="ORF">SAMN02745752_01932</name>
</gene>
<evidence type="ECO:0000256" key="6">
    <source>
        <dbReference type="SAM" id="Phobius"/>
    </source>
</evidence>
<dbReference type="Gene3D" id="3.30.450.20">
    <property type="entry name" value="PAS domain"/>
    <property type="match status" value="1"/>
</dbReference>
<evidence type="ECO:0000256" key="3">
    <source>
        <dbReference type="ARBA" id="ARBA00022553"/>
    </source>
</evidence>
<evidence type="ECO:0000259" key="7">
    <source>
        <dbReference type="PROSITE" id="PS50109"/>
    </source>
</evidence>
<evidence type="ECO:0000313" key="8">
    <source>
        <dbReference type="EMBL" id="SFX51013.1"/>
    </source>
</evidence>
<dbReference type="EMBL" id="FPJW01000006">
    <property type="protein sequence ID" value="SFX51013.1"/>
    <property type="molecule type" value="Genomic_DNA"/>
</dbReference>
<evidence type="ECO:0000256" key="1">
    <source>
        <dbReference type="ARBA" id="ARBA00000085"/>
    </source>
</evidence>
<dbReference type="SMART" id="SM00388">
    <property type="entry name" value="HisKA"/>
    <property type="match status" value="1"/>
</dbReference>
<proteinExistence type="predicted"/>
<dbReference type="GO" id="GO:0000155">
    <property type="term" value="F:phosphorelay sensor kinase activity"/>
    <property type="evidence" value="ECO:0007669"/>
    <property type="project" value="InterPro"/>
</dbReference>
<comment type="catalytic activity">
    <reaction evidence="1">
        <text>ATP + protein L-histidine = ADP + protein N-phospho-L-histidine.</text>
        <dbReference type="EC" id="2.7.13.3"/>
    </reaction>
</comment>
<feature type="transmembrane region" description="Helical" evidence="6">
    <location>
        <begin position="12"/>
        <end position="32"/>
    </location>
</feature>
<keyword evidence="6" id="KW-0812">Transmembrane</keyword>
<dbReference type="PANTHER" id="PTHR43047">
    <property type="entry name" value="TWO-COMPONENT HISTIDINE PROTEIN KINASE"/>
    <property type="match status" value="1"/>
</dbReference>
<dbReference type="SUPFAM" id="SSF55874">
    <property type="entry name" value="ATPase domain of HSP90 chaperone/DNA topoisomerase II/histidine kinase"/>
    <property type="match status" value="1"/>
</dbReference>